<keyword evidence="2" id="KW-1185">Reference proteome</keyword>
<reference evidence="1 2" key="1">
    <citation type="submission" date="2019-03" db="EMBL/GenBank/DDBJ databases">
        <title>Genomics of glacier-inhabiting Cryobacterium strains.</title>
        <authorList>
            <person name="Liu Q."/>
            <person name="Xin Y.-H."/>
        </authorList>
    </citation>
    <scope>NUCLEOTIDE SEQUENCE [LARGE SCALE GENOMIC DNA]</scope>
    <source>
        <strain evidence="1 2">Hh4</strain>
    </source>
</reference>
<proteinExistence type="predicted"/>
<dbReference type="AlphaFoldDB" id="A0A4R9B8P9"/>
<protein>
    <submittedName>
        <fullName evidence="1">Uncharacterized protein</fullName>
    </submittedName>
</protein>
<evidence type="ECO:0000313" key="1">
    <source>
        <dbReference type="EMBL" id="TFD78257.1"/>
    </source>
</evidence>
<gene>
    <name evidence="1" type="ORF">E3T48_07400</name>
</gene>
<accession>A0A4R9B8P9</accession>
<name>A0A4R9B8P9_9MICO</name>
<sequence>MEEHSALVDETVAAGRKIGEGGNGAETQIPARMLSRVLRELPYSVNVGSDLDLYIDRLVTHWTTR</sequence>
<comment type="caution">
    <text evidence="1">The sequence shown here is derived from an EMBL/GenBank/DDBJ whole genome shotgun (WGS) entry which is preliminary data.</text>
</comment>
<evidence type="ECO:0000313" key="2">
    <source>
        <dbReference type="Proteomes" id="UP000298313"/>
    </source>
</evidence>
<dbReference type="Proteomes" id="UP000298313">
    <property type="component" value="Unassembled WGS sequence"/>
</dbReference>
<organism evidence="1 2">
    <name type="scientific">Cryobacterium fucosi</name>
    <dbReference type="NCBI Taxonomy" id="1259157"/>
    <lineage>
        <taxon>Bacteria</taxon>
        <taxon>Bacillati</taxon>
        <taxon>Actinomycetota</taxon>
        <taxon>Actinomycetes</taxon>
        <taxon>Micrococcales</taxon>
        <taxon>Microbacteriaceae</taxon>
        <taxon>Cryobacterium</taxon>
    </lineage>
</organism>
<dbReference type="RefSeq" id="WP_134523324.1">
    <property type="nucleotide sequence ID" value="NZ_SOHH01000061.1"/>
</dbReference>
<dbReference type="EMBL" id="SOHH01000061">
    <property type="protein sequence ID" value="TFD78257.1"/>
    <property type="molecule type" value="Genomic_DNA"/>
</dbReference>